<keyword evidence="3" id="KW-1185">Reference proteome</keyword>
<dbReference type="EMBL" id="WIUZ02000014">
    <property type="protein sequence ID" value="KAF9781398.1"/>
    <property type="molecule type" value="Genomic_DNA"/>
</dbReference>
<comment type="caution">
    <text evidence="2">The sequence shown here is derived from an EMBL/GenBank/DDBJ whole genome shotgun (WGS) entry which is preliminary data.</text>
</comment>
<dbReference type="AlphaFoldDB" id="A0A9P6H888"/>
<keyword evidence="1" id="KW-1133">Transmembrane helix</keyword>
<accession>A0A9P6H888</accession>
<evidence type="ECO:0000313" key="2">
    <source>
        <dbReference type="EMBL" id="KAF9781398.1"/>
    </source>
</evidence>
<dbReference type="Proteomes" id="UP000736335">
    <property type="component" value="Unassembled WGS sequence"/>
</dbReference>
<evidence type="ECO:0000313" key="3">
    <source>
        <dbReference type="Proteomes" id="UP000736335"/>
    </source>
</evidence>
<gene>
    <name evidence="2" type="ORF">BJ322DRAFT_1112094</name>
</gene>
<organism evidence="2 3">
    <name type="scientific">Thelephora terrestris</name>
    <dbReference type="NCBI Taxonomy" id="56493"/>
    <lineage>
        <taxon>Eukaryota</taxon>
        <taxon>Fungi</taxon>
        <taxon>Dikarya</taxon>
        <taxon>Basidiomycota</taxon>
        <taxon>Agaricomycotina</taxon>
        <taxon>Agaricomycetes</taxon>
        <taxon>Thelephorales</taxon>
        <taxon>Thelephoraceae</taxon>
        <taxon>Thelephora</taxon>
    </lineage>
</organism>
<evidence type="ECO:0000256" key="1">
    <source>
        <dbReference type="SAM" id="Phobius"/>
    </source>
</evidence>
<keyword evidence="1" id="KW-0812">Transmembrane</keyword>
<name>A0A9P6H888_9AGAM</name>
<proteinExistence type="predicted"/>
<reference evidence="2" key="1">
    <citation type="journal article" date="2020" name="Nat. Commun.">
        <title>Large-scale genome sequencing of mycorrhizal fungi provides insights into the early evolution of symbiotic traits.</title>
        <authorList>
            <person name="Miyauchi S."/>
            <person name="Kiss E."/>
            <person name="Kuo A."/>
            <person name="Drula E."/>
            <person name="Kohler A."/>
            <person name="Sanchez-Garcia M."/>
            <person name="Morin E."/>
            <person name="Andreopoulos B."/>
            <person name="Barry K.W."/>
            <person name="Bonito G."/>
            <person name="Buee M."/>
            <person name="Carver A."/>
            <person name="Chen C."/>
            <person name="Cichocki N."/>
            <person name="Clum A."/>
            <person name="Culley D."/>
            <person name="Crous P.W."/>
            <person name="Fauchery L."/>
            <person name="Girlanda M."/>
            <person name="Hayes R.D."/>
            <person name="Keri Z."/>
            <person name="LaButti K."/>
            <person name="Lipzen A."/>
            <person name="Lombard V."/>
            <person name="Magnuson J."/>
            <person name="Maillard F."/>
            <person name="Murat C."/>
            <person name="Nolan M."/>
            <person name="Ohm R.A."/>
            <person name="Pangilinan J."/>
            <person name="Pereira M.F."/>
            <person name="Perotto S."/>
            <person name="Peter M."/>
            <person name="Pfister S."/>
            <person name="Riley R."/>
            <person name="Sitrit Y."/>
            <person name="Stielow J.B."/>
            <person name="Szollosi G."/>
            <person name="Zifcakova L."/>
            <person name="Stursova M."/>
            <person name="Spatafora J.W."/>
            <person name="Tedersoo L."/>
            <person name="Vaario L.M."/>
            <person name="Yamada A."/>
            <person name="Yan M."/>
            <person name="Wang P."/>
            <person name="Xu J."/>
            <person name="Bruns T."/>
            <person name="Baldrian P."/>
            <person name="Vilgalys R."/>
            <person name="Dunand C."/>
            <person name="Henrissat B."/>
            <person name="Grigoriev I.V."/>
            <person name="Hibbett D."/>
            <person name="Nagy L.G."/>
            <person name="Martin F.M."/>
        </authorList>
    </citation>
    <scope>NUCLEOTIDE SEQUENCE</scope>
    <source>
        <strain evidence="2">UH-Tt-Lm1</strain>
    </source>
</reference>
<feature type="transmembrane region" description="Helical" evidence="1">
    <location>
        <begin position="54"/>
        <end position="76"/>
    </location>
</feature>
<sequence>MSPLVIQGKRYQSRLVSYFLFLFPPEGMLNAMRRRPDVLNFTLGRLRRFIRKPVVLWFAEIVFSLLVTMMLMILLLNTDVKVVDDLLADFPLDTTGARNISGFFRLTWPQIAIIGHIYNLDLDMRSLAKAYCFFPLLSSSPSQR</sequence>
<protein>
    <submittedName>
        <fullName evidence="2">Uncharacterized protein</fullName>
    </submittedName>
</protein>
<reference evidence="2" key="2">
    <citation type="submission" date="2020-11" db="EMBL/GenBank/DDBJ databases">
        <authorList>
            <consortium name="DOE Joint Genome Institute"/>
            <person name="Kuo A."/>
            <person name="Miyauchi S."/>
            <person name="Kiss E."/>
            <person name="Drula E."/>
            <person name="Kohler A."/>
            <person name="Sanchez-Garcia M."/>
            <person name="Andreopoulos B."/>
            <person name="Barry K.W."/>
            <person name="Bonito G."/>
            <person name="Buee M."/>
            <person name="Carver A."/>
            <person name="Chen C."/>
            <person name="Cichocki N."/>
            <person name="Clum A."/>
            <person name="Culley D."/>
            <person name="Crous P.W."/>
            <person name="Fauchery L."/>
            <person name="Girlanda M."/>
            <person name="Hayes R."/>
            <person name="Keri Z."/>
            <person name="Labutti K."/>
            <person name="Lipzen A."/>
            <person name="Lombard V."/>
            <person name="Magnuson J."/>
            <person name="Maillard F."/>
            <person name="Morin E."/>
            <person name="Murat C."/>
            <person name="Nolan M."/>
            <person name="Ohm R."/>
            <person name="Pangilinan J."/>
            <person name="Pereira M."/>
            <person name="Perotto S."/>
            <person name="Peter M."/>
            <person name="Riley R."/>
            <person name="Sitrit Y."/>
            <person name="Stielow B."/>
            <person name="Szollosi G."/>
            <person name="Zifcakova L."/>
            <person name="Stursova M."/>
            <person name="Spatafora J.W."/>
            <person name="Tedersoo L."/>
            <person name="Vaario L.-M."/>
            <person name="Yamada A."/>
            <person name="Yan M."/>
            <person name="Wang P."/>
            <person name="Xu J."/>
            <person name="Bruns T."/>
            <person name="Baldrian P."/>
            <person name="Vilgalys R."/>
            <person name="Henrissat B."/>
            <person name="Grigoriev I.V."/>
            <person name="Hibbett D."/>
            <person name="Nagy L.G."/>
            <person name="Martin F.M."/>
        </authorList>
    </citation>
    <scope>NUCLEOTIDE SEQUENCE</scope>
    <source>
        <strain evidence="2">UH-Tt-Lm1</strain>
    </source>
</reference>
<keyword evidence="1" id="KW-0472">Membrane</keyword>